<comment type="cofactor">
    <cofactor evidence="1">
        <name>FAD</name>
        <dbReference type="ChEBI" id="CHEBI:57692"/>
    </cofactor>
</comment>
<evidence type="ECO:0000313" key="8">
    <source>
        <dbReference type="EMBL" id="MDQ1210601.1"/>
    </source>
</evidence>
<evidence type="ECO:0000313" key="9">
    <source>
        <dbReference type="Proteomes" id="UP001233360"/>
    </source>
</evidence>
<reference evidence="8 9" key="1">
    <citation type="submission" date="2023-07" db="EMBL/GenBank/DDBJ databases">
        <title>Functional and genomic diversity of the sorghum phyllosphere microbiome.</title>
        <authorList>
            <person name="Shade A."/>
        </authorList>
    </citation>
    <scope>NUCLEOTIDE SEQUENCE [LARGE SCALE GENOMIC DNA]</scope>
    <source>
        <strain evidence="8 9">SORGH_AS_0887</strain>
    </source>
</reference>
<dbReference type="RefSeq" id="WP_307005275.1">
    <property type="nucleotide sequence ID" value="NZ_JAUTBK010000002.1"/>
</dbReference>
<dbReference type="EMBL" id="JAUTBK010000002">
    <property type="protein sequence ID" value="MDQ1210601.1"/>
    <property type="molecule type" value="Genomic_DNA"/>
</dbReference>
<dbReference type="SUPFAM" id="SSF51905">
    <property type="entry name" value="FAD/NAD(P)-binding domain"/>
    <property type="match status" value="1"/>
</dbReference>
<name>A0ABU0V1B8_ACIBI</name>
<keyword evidence="9" id="KW-1185">Reference proteome</keyword>
<dbReference type="EC" id="1.14.13.59" evidence="8"/>
<organism evidence="8 9">
    <name type="scientific">Acinetobacter baylyi</name>
    <dbReference type="NCBI Taxonomy" id="202950"/>
    <lineage>
        <taxon>Bacteria</taxon>
        <taxon>Pseudomonadati</taxon>
        <taxon>Pseudomonadota</taxon>
        <taxon>Gammaproteobacteria</taxon>
        <taxon>Moraxellales</taxon>
        <taxon>Moraxellaceae</taxon>
        <taxon>Acinetobacter</taxon>
    </lineage>
</organism>
<dbReference type="InterPro" id="IPR025700">
    <property type="entry name" value="Lys/Orn_oxygenase"/>
</dbReference>
<evidence type="ECO:0000256" key="3">
    <source>
        <dbReference type="ARBA" id="ARBA00007588"/>
    </source>
</evidence>
<gene>
    <name evidence="8" type="ORF">QE380_003524</name>
</gene>
<dbReference type="PANTHER" id="PTHR42802:SF1">
    <property type="entry name" value="L-ORNITHINE N(5)-MONOOXYGENASE"/>
    <property type="match status" value="1"/>
</dbReference>
<keyword evidence="5" id="KW-0274">FAD</keyword>
<comment type="caution">
    <text evidence="8">The sequence shown here is derived from an EMBL/GenBank/DDBJ whole genome shotgun (WGS) entry which is preliminary data.</text>
</comment>
<evidence type="ECO:0000256" key="4">
    <source>
        <dbReference type="ARBA" id="ARBA00022630"/>
    </source>
</evidence>
<evidence type="ECO:0000256" key="6">
    <source>
        <dbReference type="ARBA" id="ARBA00022857"/>
    </source>
</evidence>
<dbReference type="InterPro" id="IPR036188">
    <property type="entry name" value="FAD/NAD-bd_sf"/>
</dbReference>
<keyword evidence="6" id="KW-0521">NADP</keyword>
<comment type="pathway">
    <text evidence="2">Siderophore biosynthesis.</text>
</comment>
<keyword evidence="7 8" id="KW-0560">Oxidoreductase</keyword>
<keyword evidence="4" id="KW-0285">Flavoprotein</keyword>
<evidence type="ECO:0000256" key="1">
    <source>
        <dbReference type="ARBA" id="ARBA00001974"/>
    </source>
</evidence>
<evidence type="ECO:0000256" key="2">
    <source>
        <dbReference type="ARBA" id="ARBA00004924"/>
    </source>
</evidence>
<evidence type="ECO:0000256" key="5">
    <source>
        <dbReference type="ARBA" id="ARBA00022827"/>
    </source>
</evidence>
<proteinExistence type="inferred from homology"/>
<evidence type="ECO:0000256" key="7">
    <source>
        <dbReference type="ARBA" id="ARBA00023002"/>
    </source>
</evidence>
<comment type="similarity">
    <text evidence="3">Belongs to the lysine N(6)-hydroxylase/L-ornithine N(5)-oxygenase family.</text>
</comment>
<dbReference type="Gene3D" id="3.50.50.60">
    <property type="entry name" value="FAD/NAD(P)-binding domain"/>
    <property type="match status" value="1"/>
</dbReference>
<dbReference type="GO" id="GO:0047091">
    <property type="term" value="F:L-lysine 6-monooxygenase (NADPH) activity"/>
    <property type="evidence" value="ECO:0007669"/>
    <property type="project" value="UniProtKB-EC"/>
</dbReference>
<accession>A0ABU0V1B8</accession>
<dbReference type="Pfam" id="PF13434">
    <property type="entry name" value="Lys_Orn_oxgnase"/>
    <property type="match status" value="1"/>
</dbReference>
<dbReference type="Proteomes" id="UP001233360">
    <property type="component" value="Unassembled WGS sequence"/>
</dbReference>
<sequence>MLDFIGVGLGPFNLSLAALLHQHEKLNYRFFDKRAGFDWHSGLQLPNAMLQVPFMADLVSLVEPTNPFSFLNYLKDQQRLYKFYFRENLYIPRKEYNHYCQWVIKQLRNIEFGNCVMDIAPISKGFQLITEHHGRLSVHQCRKLVLGVGTIPRLPQPLQLIAEQSENCLHSSQYLNKSEKNLTGNVVLIGSGQSAAEIFIDLFDQQLSTETGLPKFHIYWLTRSPGFFPMENTPLGLENFSPDYMAYFHQLPKGLKDKLPNEQAHLYKGISSKTIRDIYERLYHRSIGQTETHVTLAGHHQLENAELVDKNQIKLKFFQTQKQYALNLNANTVIAATGYRYPTCNFLNKLQHLIPLDAQGHWQIDQSHRLNYEGHGQIYIQNTHLHHHGVGTPDLGLGAFRSAHIANQILEENYFQLEARQIFQEFQLNQHQSTQTHVRHTKSSQSEDMFLHFSGKQSLAASKCTTSREG</sequence>
<protein>
    <submittedName>
        <fullName evidence="8">Lysine N6-hydroxylase</fullName>
        <ecNumber evidence="8">1.14.13.59</ecNumber>
    </submittedName>
</protein>
<dbReference type="PANTHER" id="PTHR42802">
    <property type="entry name" value="MONOOXYGENASE"/>
    <property type="match status" value="1"/>
</dbReference>